<dbReference type="InterPro" id="IPR001796">
    <property type="entry name" value="DHFR_dom"/>
</dbReference>
<dbReference type="Gene3D" id="3.40.430.10">
    <property type="entry name" value="Dihydrofolate Reductase, subunit A"/>
    <property type="match status" value="1"/>
</dbReference>
<reference evidence="10 11" key="1">
    <citation type="submission" date="2018-08" db="EMBL/GenBank/DDBJ databases">
        <title>Horizontal acquisition of hydrogen conversion ability and other habitat adaptations in Hydrogenovibrio crunogenus strains.</title>
        <authorList>
            <person name="Gonnella G."/>
            <person name="Adam N."/>
            <person name="Perner M."/>
        </authorList>
    </citation>
    <scope>NUCLEOTIDE SEQUENCE [LARGE SCALE GENOMIC DNA]</scope>
    <source>
        <strain evidence="10 11">SP-41</strain>
    </source>
</reference>
<dbReference type="PANTHER" id="PTHR48069">
    <property type="entry name" value="DIHYDROFOLATE REDUCTASE"/>
    <property type="match status" value="1"/>
</dbReference>
<evidence type="ECO:0000259" key="9">
    <source>
        <dbReference type="PROSITE" id="PS51330"/>
    </source>
</evidence>
<dbReference type="AlphaFoldDB" id="A0A4P7NY84"/>
<dbReference type="FunFam" id="3.40.430.10:FF:000001">
    <property type="entry name" value="Dihydrofolate reductase"/>
    <property type="match status" value="1"/>
</dbReference>
<evidence type="ECO:0000256" key="1">
    <source>
        <dbReference type="ARBA" id="ARBA00004903"/>
    </source>
</evidence>
<evidence type="ECO:0000313" key="10">
    <source>
        <dbReference type="EMBL" id="QBZ82578.1"/>
    </source>
</evidence>
<dbReference type="RefSeq" id="WP_135795275.1">
    <property type="nucleotide sequence ID" value="NZ_CP032096.1"/>
</dbReference>
<protein>
    <recommendedName>
        <fullName evidence="3 8">Dihydrofolate reductase</fullName>
        <ecNumber evidence="3 8">1.5.1.3</ecNumber>
    </recommendedName>
</protein>
<organism evidence="10 11">
    <name type="scientific">Hydrogenovibrio crunogenus</name>
    <dbReference type="NCBI Taxonomy" id="39765"/>
    <lineage>
        <taxon>Bacteria</taxon>
        <taxon>Pseudomonadati</taxon>
        <taxon>Pseudomonadota</taxon>
        <taxon>Gammaproteobacteria</taxon>
        <taxon>Thiotrichales</taxon>
        <taxon>Piscirickettsiaceae</taxon>
        <taxon>Hydrogenovibrio</taxon>
    </lineage>
</organism>
<dbReference type="Pfam" id="PF00186">
    <property type="entry name" value="DHFR_1"/>
    <property type="match status" value="1"/>
</dbReference>
<keyword evidence="11" id="KW-1185">Reference proteome</keyword>
<accession>A0A4P7NY84</accession>
<comment type="function">
    <text evidence="7 8">Key enzyme in folate metabolism. Catalyzes an essential reaction for de novo glycine and purine synthesis, and for DNA precursor synthesis.</text>
</comment>
<dbReference type="PANTHER" id="PTHR48069:SF3">
    <property type="entry name" value="DIHYDROFOLATE REDUCTASE"/>
    <property type="match status" value="1"/>
</dbReference>
<dbReference type="PROSITE" id="PS51330">
    <property type="entry name" value="DHFR_2"/>
    <property type="match status" value="1"/>
</dbReference>
<dbReference type="GO" id="GO:0070401">
    <property type="term" value="F:NADP+ binding"/>
    <property type="evidence" value="ECO:0007669"/>
    <property type="project" value="UniProtKB-ARBA"/>
</dbReference>
<dbReference type="NCBIfam" id="NF008037">
    <property type="entry name" value="PRK10769.1"/>
    <property type="match status" value="1"/>
</dbReference>
<dbReference type="Proteomes" id="UP000296201">
    <property type="component" value="Chromosome"/>
</dbReference>
<evidence type="ECO:0000256" key="7">
    <source>
        <dbReference type="ARBA" id="ARBA00025067"/>
    </source>
</evidence>
<proteinExistence type="inferred from homology"/>
<feature type="domain" description="DHFR" evidence="9">
    <location>
        <begin position="13"/>
        <end position="172"/>
    </location>
</feature>
<comment type="catalytic activity">
    <reaction evidence="8">
        <text>(6S)-5,6,7,8-tetrahydrofolate + NADP(+) = 7,8-dihydrofolate + NADPH + H(+)</text>
        <dbReference type="Rhea" id="RHEA:15009"/>
        <dbReference type="ChEBI" id="CHEBI:15378"/>
        <dbReference type="ChEBI" id="CHEBI:57451"/>
        <dbReference type="ChEBI" id="CHEBI:57453"/>
        <dbReference type="ChEBI" id="CHEBI:57783"/>
        <dbReference type="ChEBI" id="CHEBI:58349"/>
        <dbReference type="EC" id="1.5.1.3"/>
    </reaction>
</comment>
<dbReference type="GO" id="GO:0046655">
    <property type="term" value="P:folic acid metabolic process"/>
    <property type="evidence" value="ECO:0007669"/>
    <property type="project" value="TreeGrafter"/>
</dbReference>
<evidence type="ECO:0000313" key="11">
    <source>
        <dbReference type="Proteomes" id="UP000296201"/>
    </source>
</evidence>
<name>A0A4P7NY84_9GAMM</name>
<evidence type="ECO:0000256" key="8">
    <source>
        <dbReference type="PIRNR" id="PIRNR000194"/>
    </source>
</evidence>
<comment type="similarity">
    <text evidence="2 8">Belongs to the dihydrofolate reductase family.</text>
</comment>
<keyword evidence="4 8" id="KW-0554">One-carbon metabolism</keyword>
<dbReference type="UniPathway" id="UPA00077">
    <property type="reaction ID" value="UER00158"/>
</dbReference>
<dbReference type="OrthoDB" id="9804315at2"/>
<sequence length="175" mass="19858">MSVALKEITKGMNIAMIAAMDKNRIIGADNDMPWHLPDDLKFFKANTVNKPVIMGRKTFESIGSKPLPKRRNLIITRNVDYAVSGAEVFHTVEEALHSCKSEAEIIIMGGGQLYAQMMPFANKLYVTLVDVEVTGDTVFPEWLASEWQEVSKERHDKDERHAYAFEFITLIRKTP</sequence>
<dbReference type="SUPFAM" id="SSF53597">
    <property type="entry name" value="Dihydrofolate reductase-like"/>
    <property type="match status" value="1"/>
</dbReference>
<dbReference type="PIRSF" id="PIRSF000194">
    <property type="entry name" value="DHFR"/>
    <property type="match status" value="1"/>
</dbReference>
<dbReference type="InterPro" id="IPR024072">
    <property type="entry name" value="DHFR-like_dom_sf"/>
</dbReference>
<dbReference type="GO" id="GO:0046654">
    <property type="term" value="P:tetrahydrofolate biosynthetic process"/>
    <property type="evidence" value="ECO:0007669"/>
    <property type="project" value="UniProtKB-UniPathway"/>
</dbReference>
<gene>
    <name evidence="10" type="primary">dhfrIII</name>
    <name evidence="10" type="ORF">GHNINEIG_00610</name>
</gene>
<dbReference type="InterPro" id="IPR012259">
    <property type="entry name" value="DHFR"/>
</dbReference>
<evidence type="ECO:0000256" key="4">
    <source>
        <dbReference type="ARBA" id="ARBA00022563"/>
    </source>
</evidence>
<dbReference type="GO" id="GO:0006730">
    <property type="term" value="P:one-carbon metabolic process"/>
    <property type="evidence" value="ECO:0007669"/>
    <property type="project" value="UniProtKB-KW"/>
</dbReference>
<dbReference type="GO" id="GO:0005829">
    <property type="term" value="C:cytosol"/>
    <property type="evidence" value="ECO:0007669"/>
    <property type="project" value="TreeGrafter"/>
</dbReference>
<dbReference type="GO" id="GO:0004146">
    <property type="term" value="F:dihydrofolate reductase activity"/>
    <property type="evidence" value="ECO:0007669"/>
    <property type="project" value="UniProtKB-EC"/>
</dbReference>
<dbReference type="EMBL" id="CP032096">
    <property type="protein sequence ID" value="QBZ82578.1"/>
    <property type="molecule type" value="Genomic_DNA"/>
</dbReference>
<comment type="pathway">
    <text evidence="1 8">Cofactor biosynthesis; tetrahydrofolate biosynthesis; 5,6,7,8-tetrahydrofolate from 7,8-dihydrofolate: step 1/1.</text>
</comment>
<evidence type="ECO:0000256" key="6">
    <source>
        <dbReference type="ARBA" id="ARBA00023002"/>
    </source>
</evidence>
<dbReference type="PRINTS" id="PR00070">
    <property type="entry name" value="DHFR"/>
</dbReference>
<dbReference type="CDD" id="cd00209">
    <property type="entry name" value="DHFR"/>
    <property type="match status" value="1"/>
</dbReference>
<evidence type="ECO:0000256" key="3">
    <source>
        <dbReference type="ARBA" id="ARBA00012856"/>
    </source>
</evidence>
<keyword evidence="5 8" id="KW-0521">NADP</keyword>
<evidence type="ECO:0000256" key="5">
    <source>
        <dbReference type="ARBA" id="ARBA00022857"/>
    </source>
</evidence>
<dbReference type="EC" id="1.5.1.3" evidence="3 8"/>
<evidence type="ECO:0000256" key="2">
    <source>
        <dbReference type="ARBA" id="ARBA00009539"/>
    </source>
</evidence>
<keyword evidence="6 8" id="KW-0560">Oxidoreductase</keyword>
<dbReference type="GO" id="GO:0046452">
    <property type="term" value="P:dihydrofolate metabolic process"/>
    <property type="evidence" value="ECO:0007669"/>
    <property type="project" value="TreeGrafter"/>
</dbReference>